<evidence type="ECO:0000313" key="5">
    <source>
        <dbReference type="EMBL" id="OCL13676.1"/>
    </source>
</evidence>
<gene>
    <name evidence="5" type="ORF">AOQ84DRAFT_282592</name>
</gene>
<organism evidence="5 6">
    <name type="scientific">Glonium stellatum</name>
    <dbReference type="NCBI Taxonomy" id="574774"/>
    <lineage>
        <taxon>Eukaryota</taxon>
        <taxon>Fungi</taxon>
        <taxon>Dikarya</taxon>
        <taxon>Ascomycota</taxon>
        <taxon>Pezizomycotina</taxon>
        <taxon>Dothideomycetes</taxon>
        <taxon>Pleosporomycetidae</taxon>
        <taxon>Gloniales</taxon>
        <taxon>Gloniaceae</taxon>
        <taxon>Glonium</taxon>
    </lineage>
</organism>
<feature type="compositionally biased region" description="Polar residues" evidence="4">
    <location>
        <begin position="28"/>
        <end position="42"/>
    </location>
</feature>
<dbReference type="PANTHER" id="PTHR39472">
    <property type="entry name" value="EXPRESSED PROTEIN"/>
    <property type="match status" value="1"/>
</dbReference>
<feature type="region of interest" description="Disordered" evidence="4">
    <location>
        <begin position="1"/>
        <end position="52"/>
    </location>
</feature>
<proteinExistence type="inferred from homology"/>
<reference evidence="5 6" key="1">
    <citation type="journal article" date="2016" name="Nat. Commun.">
        <title>Ectomycorrhizal ecology is imprinted in the genome of the dominant symbiotic fungus Cenococcum geophilum.</title>
        <authorList>
            <consortium name="DOE Joint Genome Institute"/>
            <person name="Peter M."/>
            <person name="Kohler A."/>
            <person name="Ohm R.A."/>
            <person name="Kuo A."/>
            <person name="Krutzmann J."/>
            <person name="Morin E."/>
            <person name="Arend M."/>
            <person name="Barry K.W."/>
            <person name="Binder M."/>
            <person name="Choi C."/>
            <person name="Clum A."/>
            <person name="Copeland A."/>
            <person name="Grisel N."/>
            <person name="Haridas S."/>
            <person name="Kipfer T."/>
            <person name="LaButti K."/>
            <person name="Lindquist E."/>
            <person name="Lipzen A."/>
            <person name="Maire R."/>
            <person name="Meier B."/>
            <person name="Mihaltcheva S."/>
            <person name="Molinier V."/>
            <person name="Murat C."/>
            <person name="Poggeler S."/>
            <person name="Quandt C.A."/>
            <person name="Sperisen C."/>
            <person name="Tritt A."/>
            <person name="Tisserant E."/>
            <person name="Crous P.W."/>
            <person name="Henrissat B."/>
            <person name="Nehls U."/>
            <person name="Egli S."/>
            <person name="Spatafora J.W."/>
            <person name="Grigoriev I.V."/>
            <person name="Martin F.M."/>
        </authorList>
    </citation>
    <scope>NUCLEOTIDE SEQUENCE [LARGE SCALE GENOMIC DNA]</scope>
    <source>
        <strain evidence="5 6">CBS 207.34</strain>
    </source>
</reference>
<dbReference type="AlphaFoldDB" id="A0A8E2FBN5"/>
<dbReference type="EMBL" id="KV748683">
    <property type="protein sequence ID" value="OCL13676.1"/>
    <property type="molecule type" value="Genomic_DNA"/>
</dbReference>
<dbReference type="OrthoDB" id="21214at2759"/>
<evidence type="ECO:0000313" key="6">
    <source>
        <dbReference type="Proteomes" id="UP000250140"/>
    </source>
</evidence>
<evidence type="ECO:0000256" key="4">
    <source>
        <dbReference type="SAM" id="MobiDB-lite"/>
    </source>
</evidence>
<keyword evidence="6" id="KW-1185">Reference proteome</keyword>
<keyword evidence="2 3" id="KW-0175">Coiled coil</keyword>
<evidence type="ECO:0000256" key="2">
    <source>
        <dbReference type="ARBA" id="ARBA00023054"/>
    </source>
</evidence>
<dbReference type="Pfam" id="PF05769">
    <property type="entry name" value="SIKE"/>
    <property type="match status" value="1"/>
</dbReference>
<evidence type="ECO:0000256" key="1">
    <source>
        <dbReference type="ARBA" id="ARBA00005537"/>
    </source>
</evidence>
<protein>
    <submittedName>
        <fullName evidence="5">Uncharacterized protein</fullName>
    </submittedName>
</protein>
<sequence length="269" mass="29215">MNNFPSFLDTSGGGLGSNIPRQAPSPNPASHQSNGVPNSSIPLVNGLPSGGQQTDMNHLWSVVQQLSEVLAENRAQTAGIVNSVQQIQARAAQEGSSPTLAQVNGELSANRTAEIANLSTQLTATQSQLSNLNTQNASLRALILDYENALTHVLDKLRPYAYTQTQAMLALHKHYDTLIENERATSMQLRLEHAEWQAGLGRVAEYARLALSAQSDADLPYLRRIRELKNENRVLRTLAGWEEASDSDAEEEEGGEEKGQRPNSTVAHG</sequence>
<accession>A0A8E2FBN5</accession>
<feature type="coiled-coil region" evidence="3">
    <location>
        <begin position="115"/>
        <end position="149"/>
    </location>
</feature>
<evidence type="ECO:0000256" key="3">
    <source>
        <dbReference type="SAM" id="Coils"/>
    </source>
</evidence>
<dbReference type="Proteomes" id="UP000250140">
    <property type="component" value="Unassembled WGS sequence"/>
</dbReference>
<dbReference type="InterPro" id="IPR008555">
    <property type="entry name" value="SIKE"/>
</dbReference>
<name>A0A8E2FBN5_9PEZI</name>
<feature type="compositionally biased region" description="Acidic residues" evidence="4">
    <location>
        <begin position="243"/>
        <end position="255"/>
    </location>
</feature>
<dbReference type="PANTHER" id="PTHR39472:SF1">
    <property type="entry name" value="EXPRESSED PROTEIN"/>
    <property type="match status" value="1"/>
</dbReference>
<comment type="similarity">
    <text evidence="1">Belongs to the SIKE family.</text>
</comment>
<feature type="region of interest" description="Disordered" evidence="4">
    <location>
        <begin position="239"/>
        <end position="269"/>
    </location>
</feature>